<dbReference type="InterPro" id="IPR055130">
    <property type="entry name" value="PreP_C"/>
</dbReference>
<dbReference type="InterPro" id="IPR011249">
    <property type="entry name" value="Metalloenz_LuxS/M16"/>
</dbReference>
<dbReference type="EMBL" id="CP136864">
    <property type="protein sequence ID" value="WOJ94463.1"/>
    <property type="molecule type" value="Genomic_DNA"/>
</dbReference>
<dbReference type="Proteomes" id="UP001626537">
    <property type="component" value="Chromosome"/>
</dbReference>
<dbReference type="InterPro" id="IPR013578">
    <property type="entry name" value="Peptidase_M16C_assoc"/>
</dbReference>
<gene>
    <name evidence="2" type="ORF">R0135_04700</name>
</gene>
<dbReference type="InterPro" id="IPR007863">
    <property type="entry name" value="Peptidase_M16_C"/>
</dbReference>
<name>A0ABZ0I6U2_9GAMM</name>
<dbReference type="Pfam" id="PF05193">
    <property type="entry name" value="Peptidase_M16_C"/>
    <property type="match status" value="1"/>
</dbReference>
<protein>
    <submittedName>
        <fullName evidence="2">Insulinase family protein</fullName>
    </submittedName>
</protein>
<evidence type="ECO:0000313" key="2">
    <source>
        <dbReference type="EMBL" id="WOJ94463.1"/>
    </source>
</evidence>
<feature type="domain" description="Peptidase M16C associated" evidence="1">
    <location>
        <begin position="470"/>
        <end position="717"/>
    </location>
</feature>
<dbReference type="SMART" id="SM01264">
    <property type="entry name" value="M16C_associated"/>
    <property type="match status" value="1"/>
</dbReference>
<dbReference type="PANTHER" id="PTHR43016:SF13">
    <property type="entry name" value="PRESEQUENCE PROTEASE, MITOCHONDRIAL"/>
    <property type="match status" value="1"/>
</dbReference>
<dbReference type="Pfam" id="PF22516">
    <property type="entry name" value="PreP_C"/>
    <property type="match status" value="1"/>
</dbReference>
<sequence length="981" mass="109277">MNSPSNLPIAHDSFVPLRSERIDALNIRIEHFEHRDTGAIHYHLSTDNPENVFLVALRTVPQDSSGVAHILEHTALCGSEHYPVRDPFFMMLRRSLNTFMNAFTSSDWTAYPFASQNRKDFRNLLDVYLDAVFFSKLDPLDFAQEGHRVEFAEPGNINSELVYKGVVFNEMKGAMSSVPSRLWQTLCHHLFPTSTYHYNSGGEPENIPELSYEQLRQFYKSHYHPSNATFLTFGDIPAAEHQAVFHEQALRHFSKLDTKVVVKPEQRFSAPHRARESYAFDEEGSSERHTHIVMGWLLGESSELKDLLEAQLLSSVLMENSASPLQQALETTDLGTAPSPLCGLEDSLRELVFCCGIEGSEAENEDALEQLVLEVIERIAADGVPQEHLEAILHQLELHQREVSGDGMPYGLNLILQALGPATHYADPIPSMDLEPVIALLREQIQDPNYIRKLARKLLLENTHRVTLVMTPDSALSEQKLEEERQRLSAIKDAMDDDAKRAVVAQAEALLERQAQEDDPEILPKVTLSDVPPSLPKLSYEEHQLGELPFTLYEQGTNGLVYEQLSCALPPLDAKELSLLPHLTGMTAELGLGDASYLDTQNRQSSSVGSINLFTSMRGSIEDEQVMQTSLVLSSKALARKSEQQAELMRDTLLNARFDELPRIRDLVAQQRARREQSITGQGHSLAMLAACAGMSPLARLHHELSGMQSIAGLRKLDDSLNEPANLEAFASELQQLYAKLRNANWEALIVAEPGSTENLAKEAAQIWQGLPQESVEHLSLPMLRETRRECWVANSQVSFCAKAYPTVPSGHADAAALTVLSGYLRNGFLHRAIREQGGAYGGGASHDASIAAFRFYSYRDPRIEGTLNDFDASIDWMVNGDHNATGLEEAILGVIGNIDKPGSPAGEAKQDFHNRRFGRDHEQRMAFRQRILEVSLEDLKRVSAQYLVPEKASIAVVTGNTARKDSAAFLESLGLAFKEL</sequence>
<dbReference type="SUPFAM" id="SSF63411">
    <property type="entry name" value="LuxS/MPP-like metallohydrolase"/>
    <property type="match status" value="4"/>
</dbReference>
<dbReference type="InterPro" id="IPR011765">
    <property type="entry name" value="Pept_M16_N"/>
</dbReference>
<dbReference type="RefSeq" id="WP_407349099.1">
    <property type="nucleotide sequence ID" value="NZ_CP136864.1"/>
</dbReference>
<evidence type="ECO:0000259" key="1">
    <source>
        <dbReference type="SMART" id="SM01264"/>
    </source>
</evidence>
<reference evidence="2 3" key="1">
    <citation type="submission" date="2023-10" db="EMBL/GenBank/DDBJ databases">
        <title>Two novel species belonging to the OM43/NOR5 clade.</title>
        <authorList>
            <person name="Park M."/>
        </authorList>
    </citation>
    <scope>NUCLEOTIDE SEQUENCE [LARGE SCALE GENOMIC DNA]</scope>
    <source>
        <strain evidence="2 3">IMCC43200</strain>
    </source>
</reference>
<keyword evidence="3" id="KW-1185">Reference proteome</keyword>
<proteinExistence type="predicted"/>
<dbReference type="PANTHER" id="PTHR43016">
    <property type="entry name" value="PRESEQUENCE PROTEASE"/>
    <property type="match status" value="1"/>
</dbReference>
<evidence type="ECO:0000313" key="3">
    <source>
        <dbReference type="Proteomes" id="UP001626537"/>
    </source>
</evidence>
<dbReference type="Pfam" id="PF00675">
    <property type="entry name" value="Peptidase_M16"/>
    <property type="match status" value="1"/>
</dbReference>
<accession>A0ABZ0I6U2</accession>
<organism evidence="2 3">
    <name type="scientific">Congregibacter variabilis</name>
    <dbReference type="NCBI Taxonomy" id="3081200"/>
    <lineage>
        <taxon>Bacteria</taxon>
        <taxon>Pseudomonadati</taxon>
        <taxon>Pseudomonadota</taxon>
        <taxon>Gammaproteobacteria</taxon>
        <taxon>Cellvibrionales</taxon>
        <taxon>Halieaceae</taxon>
        <taxon>Congregibacter</taxon>
    </lineage>
</organism>
<dbReference type="Gene3D" id="3.30.830.10">
    <property type="entry name" value="Metalloenzyme, LuxS/M16 peptidase-like"/>
    <property type="match status" value="4"/>
</dbReference>
<dbReference type="Pfam" id="PF08367">
    <property type="entry name" value="M16C_assoc"/>
    <property type="match status" value="1"/>
</dbReference>